<evidence type="ECO:0000313" key="2">
    <source>
        <dbReference type="Proteomes" id="UP000184330"/>
    </source>
</evidence>
<name>A0A1L7X4H4_9HELO</name>
<gene>
    <name evidence="1" type="ORF">PAC_09818</name>
</gene>
<dbReference type="EMBL" id="FJOG01000015">
    <property type="protein sequence ID" value="CZR59923.1"/>
    <property type="molecule type" value="Genomic_DNA"/>
</dbReference>
<accession>A0A1L7X4H4</accession>
<reference evidence="1 2" key="1">
    <citation type="submission" date="2016-03" db="EMBL/GenBank/DDBJ databases">
        <authorList>
            <person name="Ploux O."/>
        </authorList>
    </citation>
    <scope>NUCLEOTIDE SEQUENCE [LARGE SCALE GENOMIC DNA]</scope>
    <source>
        <strain evidence="1 2">UAMH 11012</strain>
    </source>
</reference>
<dbReference type="Proteomes" id="UP000184330">
    <property type="component" value="Unassembled WGS sequence"/>
</dbReference>
<dbReference type="AlphaFoldDB" id="A0A1L7X4H4"/>
<protein>
    <submittedName>
        <fullName evidence="1">Uncharacterized protein</fullName>
    </submittedName>
</protein>
<keyword evidence="2" id="KW-1185">Reference proteome</keyword>
<sequence length="248" mass="27347">MMFLNPRIYGLLILIVSVLVRAAYDLSIELVLRGDLQVRLDYNLARPAGAPPTQTSKKDIRTVVFTSHLEFGQDVKTLVELGRYGFTKYAKPSVMTVFAIGKEIFLASSQKGLTSFINTFPDSPVVKSLALCQATFSDPTEYYMHEAKCGEIMSAHSFFRKHPAATTMNGLGGRTVSVEMAGGTGSLQIKAPCGTGRDDKWGCNLFVEKQGLREVPVGTTAAPYQLNGSRDDIRVVAEHTWEMLRNWS</sequence>
<dbReference type="OrthoDB" id="3780330at2759"/>
<proteinExistence type="predicted"/>
<organism evidence="1 2">
    <name type="scientific">Phialocephala subalpina</name>
    <dbReference type="NCBI Taxonomy" id="576137"/>
    <lineage>
        <taxon>Eukaryota</taxon>
        <taxon>Fungi</taxon>
        <taxon>Dikarya</taxon>
        <taxon>Ascomycota</taxon>
        <taxon>Pezizomycotina</taxon>
        <taxon>Leotiomycetes</taxon>
        <taxon>Helotiales</taxon>
        <taxon>Mollisiaceae</taxon>
        <taxon>Phialocephala</taxon>
        <taxon>Phialocephala fortinii species complex</taxon>
    </lineage>
</organism>
<evidence type="ECO:0000313" key="1">
    <source>
        <dbReference type="EMBL" id="CZR59923.1"/>
    </source>
</evidence>